<feature type="compositionally biased region" description="Low complexity" evidence="5">
    <location>
        <begin position="263"/>
        <end position="278"/>
    </location>
</feature>
<keyword evidence="1" id="KW-0808">Transferase</keyword>
<feature type="domain" description="Protein kinase" evidence="6">
    <location>
        <begin position="1"/>
        <end position="242"/>
    </location>
</feature>
<dbReference type="SMART" id="SM00220">
    <property type="entry name" value="S_TKc"/>
    <property type="match status" value="1"/>
</dbReference>
<name>A0A4R4W6V1_9ACTN</name>
<comment type="caution">
    <text evidence="7">The sequence shown here is derived from an EMBL/GenBank/DDBJ whole genome shotgun (WGS) entry which is preliminary data.</text>
</comment>
<dbReference type="SUPFAM" id="SSF56112">
    <property type="entry name" value="Protein kinase-like (PK-like)"/>
    <property type="match status" value="1"/>
</dbReference>
<dbReference type="PANTHER" id="PTHR43289:SF34">
    <property type="entry name" value="SERINE_THREONINE-PROTEIN KINASE YBDM-RELATED"/>
    <property type="match status" value="1"/>
</dbReference>
<evidence type="ECO:0000313" key="8">
    <source>
        <dbReference type="Proteomes" id="UP000295258"/>
    </source>
</evidence>
<keyword evidence="3 7" id="KW-0418">Kinase</keyword>
<dbReference type="PROSITE" id="PS50011">
    <property type="entry name" value="PROTEIN_KINASE_DOM"/>
    <property type="match status" value="1"/>
</dbReference>
<feature type="region of interest" description="Disordered" evidence="5">
    <location>
        <begin position="360"/>
        <end position="408"/>
    </location>
</feature>
<gene>
    <name evidence="7" type="ORF">E1292_00005</name>
</gene>
<evidence type="ECO:0000256" key="1">
    <source>
        <dbReference type="ARBA" id="ARBA00022679"/>
    </source>
</evidence>
<evidence type="ECO:0000256" key="5">
    <source>
        <dbReference type="SAM" id="MobiDB-lite"/>
    </source>
</evidence>
<dbReference type="InterPro" id="IPR011009">
    <property type="entry name" value="Kinase-like_dom_sf"/>
</dbReference>
<dbReference type="Gene3D" id="3.30.200.20">
    <property type="entry name" value="Phosphorylase Kinase, domain 1"/>
    <property type="match status" value="1"/>
</dbReference>
<protein>
    <submittedName>
        <fullName evidence="7">Serine/threonine protein kinase</fullName>
    </submittedName>
</protein>
<dbReference type="InterPro" id="IPR008271">
    <property type="entry name" value="Ser/Thr_kinase_AS"/>
</dbReference>
<keyword evidence="8" id="KW-1185">Reference proteome</keyword>
<evidence type="ECO:0000256" key="3">
    <source>
        <dbReference type="ARBA" id="ARBA00022777"/>
    </source>
</evidence>
<dbReference type="CDD" id="cd14014">
    <property type="entry name" value="STKc_PknB_like"/>
    <property type="match status" value="1"/>
</dbReference>
<keyword evidence="2" id="KW-0547">Nucleotide-binding</keyword>
<evidence type="ECO:0000259" key="6">
    <source>
        <dbReference type="PROSITE" id="PS50011"/>
    </source>
</evidence>
<dbReference type="Gene3D" id="1.10.510.10">
    <property type="entry name" value="Transferase(Phosphotransferase) domain 1"/>
    <property type="match status" value="1"/>
</dbReference>
<dbReference type="PROSITE" id="PS00108">
    <property type="entry name" value="PROTEIN_KINASE_ST"/>
    <property type="match status" value="1"/>
</dbReference>
<dbReference type="Pfam" id="PF00069">
    <property type="entry name" value="Pkinase"/>
    <property type="match status" value="1"/>
</dbReference>
<evidence type="ECO:0000313" key="7">
    <source>
        <dbReference type="EMBL" id="TDD12697.1"/>
    </source>
</evidence>
<evidence type="ECO:0000256" key="2">
    <source>
        <dbReference type="ARBA" id="ARBA00022741"/>
    </source>
</evidence>
<dbReference type="AlphaFoldDB" id="A0A4R4W6V1"/>
<organism evidence="7 8">
    <name type="scientific">Nonomuraea deserti</name>
    <dbReference type="NCBI Taxonomy" id="1848322"/>
    <lineage>
        <taxon>Bacteria</taxon>
        <taxon>Bacillati</taxon>
        <taxon>Actinomycetota</taxon>
        <taxon>Actinomycetes</taxon>
        <taxon>Streptosporangiales</taxon>
        <taxon>Streptosporangiaceae</taxon>
        <taxon>Nonomuraea</taxon>
    </lineage>
</organism>
<dbReference type="Proteomes" id="UP000295258">
    <property type="component" value="Unassembled WGS sequence"/>
</dbReference>
<sequence>GIVYLARDRESQLVALKTLRPGLGADADFRRRFTREIEAARSVARFCTAPVLDAGIDGDVPYLVTDYVDGPDLADEIRRKGPMAGADLEALAVGVATALAAIHQAGVVHRDLKPANILLSSVGPRVIDFGIAQLVEPDATRSMSIVGTPAYMSPEQATGGQVTAAGDVFAWGGVVAYAATGRAPFGTDGAPVVLFRVVHYAPDLHGMDERLRPLVEQALAKEPERRPTAQQLLDRLLGREAITAAAATHRVSDSWSARLLDAPDPSSGQPGGSDSSSGLPGGSDGSRGDGDPVSDLSRSGAESSRRLWPAVSRRLRSGLPLPFLQGWERLSRGWWGRPAAAIGAVLLASAGTTAVLWQASRSGPPPENQVTAGGSRQVAATVTPSVTSPPRDPDALAQREASMTNASGERVPLSVTIQSLHRMGDEIRFEGTLTNLSPTGATADFYSMLGRPAWNLQDVTLTPAGATERFFPRVEDEVCSCTSWWSHANKIDPNESVSLHAIFPGVPEKAGKADLELLDLGTFKDLPIDE</sequence>
<evidence type="ECO:0000256" key="4">
    <source>
        <dbReference type="ARBA" id="ARBA00022840"/>
    </source>
</evidence>
<dbReference type="RefSeq" id="WP_132590649.1">
    <property type="nucleotide sequence ID" value="NZ_SMKO01000001.1"/>
</dbReference>
<accession>A0A4R4W6V1</accession>
<dbReference type="PANTHER" id="PTHR43289">
    <property type="entry name" value="MITOGEN-ACTIVATED PROTEIN KINASE KINASE KINASE 20-RELATED"/>
    <property type="match status" value="1"/>
</dbReference>
<reference evidence="7 8" key="1">
    <citation type="submission" date="2019-03" db="EMBL/GenBank/DDBJ databases">
        <title>Draft genome sequences of novel Actinobacteria.</title>
        <authorList>
            <person name="Sahin N."/>
            <person name="Ay H."/>
            <person name="Saygin H."/>
        </authorList>
    </citation>
    <scope>NUCLEOTIDE SEQUENCE [LARGE SCALE GENOMIC DNA]</scope>
    <source>
        <strain evidence="7 8">KC310</strain>
    </source>
</reference>
<feature type="compositionally biased region" description="Polar residues" evidence="5">
    <location>
        <begin position="368"/>
        <end position="388"/>
    </location>
</feature>
<dbReference type="InterPro" id="IPR000719">
    <property type="entry name" value="Prot_kinase_dom"/>
</dbReference>
<keyword evidence="4" id="KW-0067">ATP-binding</keyword>
<feature type="region of interest" description="Disordered" evidence="5">
    <location>
        <begin position="258"/>
        <end position="307"/>
    </location>
</feature>
<keyword evidence="7" id="KW-0723">Serine/threonine-protein kinase</keyword>
<dbReference type="EMBL" id="SMKO01000001">
    <property type="protein sequence ID" value="TDD12697.1"/>
    <property type="molecule type" value="Genomic_DNA"/>
</dbReference>
<proteinExistence type="predicted"/>
<dbReference type="GO" id="GO:0004674">
    <property type="term" value="F:protein serine/threonine kinase activity"/>
    <property type="evidence" value="ECO:0007669"/>
    <property type="project" value="UniProtKB-KW"/>
</dbReference>
<feature type="non-terminal residue" evidence="7">
    <location>
        <position position="1"/>
    </location>
</feature>
<dbReference type="GO" id="GO:0005524">
    <property type="term" value="F:ATP binding"/>
    <property type="evidence" value="ECO:0007669"/>
    <property type="project" value="UniProtKB-KW"/>
</dbReference>